<comment type="caution">
    <text evidence="2">The sequence shown here is derived from an EMBL/GenBank/DDBJ whole genome shotgun (WGS) entry which is preliminary data.</text>
</comment>
<dbReference type="Proteomes" id="UP000220157">
    <property type="component" value="Unassembled WGS sequence"/>
</dbReference>
<evidence type="ECO:0000313" key="2">
    <source>
        <dbReference type="EMBL" id="PDX76993.1"/>
    </source>
</evidence>
<name>A0A2A7AD80_9FIRM</name>
<accession>A0A2A7AD80</accession>
<gene>
    <name evidence="2" type="ORF">CGS56_00945</name>
</gene>
<sequence>MASKKKEELLQPEVQTQAQPAAQSTYSAEGLNSRADVEKAMANVSYRPGQQVTDAADALKQWQQNRPADYQSSYQDKINSLLGQLLERENFQYSYTRDPLYRQYEQLYTQNAHNASADAAAQAAALTGGYGSSYATSAAQQAYQQQIGGLASAIPTLYNLALDTYQSGGEELVNRLDQLNGQEQNAQTLYDRQLQDYYTQLQQKGEAYNDAYAKDYGQYQEHLNRLDTLHGYYTAQEQAEISQRQQAFNNIMTVLGVIGDVVQLAITGTTGLGTLAGSLLNTGYNIYSGNRAYEAERADTQWSQQMQEKQRQDALTQQQYDNTASERAYQDALKQQAFNNNVTTQKLNIAKGEWALKQANAQQKAAQAARRAAAAGTKSGSGKTTGSGKATGSSDSASGSSGSASGGSRSAVSAGVPYTAALLRSQGKSDVAITSALRQEGYTPAQIAKILQEMNK</sequence>
<reference evidence="2 3" key="1">
    <citation type="journal article" date="2017" name="Front. Microbiol.">
        <title>New Insights into the Diversity of the Genus Faecalibacterium.</title>
        <authorList>
            <person name="Benevides L."/>
            <person name="Burman S."/>
            <person name="Martin R."/>
            <person name="Robert V."/>
            <person name="Thomas M."/>
            <person name="Miquel S."/>
            <person name="Chain F."/>
            <person name="Sokol H."/>
            <person name="Bermudez-Humaran L.G."/>
            <person name="Morrison M."/>
            <person name="Langella P."/>
            <person name="Azevedo V.A."/>
            <person name="Chatel J.M."/>
            <person name="Soares S."/>
        </authorList>
    </citation>
    <scope>NUCLEOTIDE SEQUENCE [LARGE SCALE GENOMIC DNA]</scope>
    <source>
        <strain evidence="2 3">CNCM I 4573</strain>
    </source>
</reference>
<feature type="region of interest" description="Disordered" evidence="1">
    <location>
        <begin position="1"/>
        <end position="30"/>
    </location>
</feature>
<proteinExistence type="predicted"/>
<protein>
    <submittedName>
        <fullName evidence="2">Cell envelope biogenesis protein TolA</fullName>
    </submittedName>
</protein>
<feature type="compositionally biased region" description="Polar residues" evidence="1">
    <location>
        <begin position="13"/>
        <end position="27"/>
    </location>
</feature>
<organism evidence="2 3">
    <name type="scientific">Faecalibacterium prausnitzii</name>
    <dbReference type="NCBI Taxonomy" id="853"/>
    <lineage>
        <taxon>Bacteria</taxon>
        <taxon>Bacillati</taxon>
        <taxon>Bacillota</taxon>
        <taxon>Clostridia</taxon>
        <taxon>Eubacteriales</taxon>
        <taxon>Oscillospiraceae</taxon>
        <taxon>Faecalibacterium</taxon>
    </lineage>
</organism>
<feature type="region of interest" description="Disordered" evidence="1">
    <location>
        <begin position="303"/>
        <end position="323"/>
    </location>
</feature>
<feature type="region of interest" description="Disordered" evidence="1">
    <location>
        <begin position="367"/>
        <end position="412"/>
    </location>
</feature>
<evidence type="ECO:0000313" key="3">
    <source>
        <dbReference type="Proteomes" id="UP000220157"/>
    </source>
</evidence>
<dbReference type="EMBL" id="NMTW01000007">
    <property type="protein sequence ID" value="PDX76993.1"/>
    <property type="molecule type" value="Genomic_DNA"/>
</dbReference>
<evidence type="ECO:0000256" key="1">
    <source>
        <dbReference type="SAM" id="MobiDB-lite"/>
    </source>
</evidence>
<dbReference type="AlphaFoldDB" id="A0A2A7AD80"/>
<dbReference type="RefSeq" id="WP_097784745.1">
    <property type="nucleotide sequence ID" value="NZ_BNEV01000062.1"/>
</dbReference>